<keyword evidence="6" id="KW-0378">Hydrolase</keyword>
<accession>A0A2K1QYX6</accession>
<evidence type="ECO:0000256" key="6">
    <source>
        <dbReference type="ARBA" id="ARBA00022801"/>
    </source>
</evidence>
<organism evidence="13 14">
    <name type="scientific">Sphaceloma murrayae</name>
    <dbReference type="NCBI Taxonomy" id="2082308"/>
    <lineage>
        <taxon>Eukaryota</taxon>
        <taxon>Fungi</taxon>
        <taxon>Dikarya</taxon>
        <taxon>Ascomycota</taxon>
        <taxon>Pezizomycotina</taxon>
        <taxon>Dothideomycetes</taxon>
        <taxon>Dothideomycetidae</taxon>
        <taxon>Myriangiales</taxon>
        <taxon>Elsinoaceae</taxon>
        <taxon>Sphaceloma</taxon>
    </lineage>
</organism>
<keyword evidence="4" id="KW-0964">Secreted</keyword>
<evidence type="ECO:0000256" key="9">
    <source>
        <dbReference type="ARBA" id="ARBA00039284"/>
    </source>
</evidence>
<dbReference type="GO" id="GO:0009277">
    <property type="term" value="C:fungal-type cell wall"/>
    <property type="evidence" value="ECO:0007669"/>
    <property type="project" value="TreeGrafter"/>
</dbReference>
<dbReference type="InterPro" id="IPR050732">
    <property type="entry name" value="Beta-glucan_modifiers"/>
</dbReference>
<evidence type="ECO:0000256" key="11">
    <source>
        <dbReference type="ARBA" id="ARBA00041516"/>
    </source>
</evidence>
<evidence type="ECO:0000256" key="2">
    <source>
        <dbReference type="ARBA" id="ARBA00008773"/>
    </source>
</evidence>
<gene>
    <name evidence="13" type="ORF">CAC42_5640</name>
</gene>
<keyword evidence="7" id="KW-0326">Glycosidase</keyword>
<dbReference type="OrthoDB" id="4082933at2759"/>
<comment type="function">
    <text evidence="8">Beta-glucosidases are one of a number of cellulolytic enzymes involved in the degradation of cellulosic biomass. Catalyzes the last step releasing glucose from the inhibitory cellobiose.</text>
</comment>
<dbReference type="GO" id="GO:0009986">
    <property type="term" value="C:cell surface"/>
    <property type="evidence" value="ECO:0007669"/>
    <property type="project" value="TreeGrafter"/>
</dbReference>
<dbReference type="Gene3D" id="3.20.20.80">
    <property type="entry name" value="Glycosidases"/>
    <property type="match status" value="1"/>
</dbReference>
<dbReference type="AlphaFoldDB" id="A0A2K1QYX6"/>
<evidence type="ECO:0000313" key="14">
    <source>
        <dbReference type="Proteomes" id="UP000243797"/>
    </source>
</evidence>
<dbReference type="InterPro" id="IPR017853">
    <property type="entry name" value="GH"/>
</dbReference>
<evidence type="ECO:0000256" key="4">
    <source>
        <dbReference type="ARBA" id="ARBA00022525"/>
    </source>
</evidence>
<dbReference type="PANTHER" id="PTHR16631">
    <property type="entry name" value="GLUCAN 1,3-BETA-GLUCOSIDASE"/>
    <property type="match status" value="1"/>
</dbReference>
<evidence type="ECO:0000256" key="3">
    <source>
        <dbReference type="ARBA" id="ARBA00022512"/>
    </source>
</evidence>
<dbReference type="Proteomes" id="UP000243797">
    <property type="component" value="Unassembled WGS sequence"/>
</dbReference>
<sequence>MKYSTLLSLASSTLSLAAPAKLQPLRTRSIDYIPPDLYASPDPSFAGAPIVLSSPPPPPSSLSPGPGRYAMTYTPYTSDGLCKTSETVSSDISRISSAGFSAVRLYATDCHAVHSVGAAALNSSLQLILGMHVSDSGTNSTSIVDQISHIVDFMTQSPAHLSAIDLVVVGNEAIFNEYANAPSIAALVNEVRKTLRQIDYQGPVTTAEPYGTFMENAETLCPAIDVVAANLLPFFHADVSPRLAGDFAAQQIDSLDGLCEDVVFASQSRSHPSSAPAVPLPTEETVQEERARLALLKKRHLLTSKGNKPVLAMEVGWPRHGKANGDAVAGVAEQRTAIAGMSESVGSRSVFSSFADDEWRDPGDFGVERSWGCVQVFE</sequence>
<evidence type="ECO:0000256" key="1">
    <source>
        <dbReference type="ARBA" id="ARBA00004191"/>
    </source>
</evidence>
<dbReference type="SUPFAM" id="SSF51445">
    <property type="entry name" value="(Trans)glycosidases"/>
    <property type="match status" value="1"/>
</dbReference>
<evidence type="ECO:0000256" key="7">
    <source>
        <dbReference type="ARBA" id="ARBA00023295"/>
    </source>
</evidence>
<keyword evidence="14" id="KW-1185">Reference proteome</keyword>
<dbReference type="PANTHER" id="PTHR16631:SF24">
    <property type="entry name" value="FAMILY 17 GLUCOSIDASE SCW11-RELATED"/>
    <property type="match status" value="1"/>
</dbReference>
<dbReference type="GO" id="GO:0071555">
    <property type="term" value="P:cell wall organization"/>
    <property type="evidence" value="ECO:0007669"/>
    <property type="project" value="TreeGrafter"/>
</dbReference>
<dbReference type="GO" id="GO:0042973">
    <property type="term" value="F:glucan endo-1,3-beta-D-glucosidase activity"/>
    <property type="evidence" value="ECO:0007669"/>
    <property type="project" value="TreeGrafter"/>
</dbReference>
<comment type="subcellular location">
    <subcellularLocation>
        <location evidence="1">Secreted</location>
        <location evidence="1">Cell wall</location>
    </subcellularLocation>
</comment>
<dbReference type="STRING" id="2082308.A0A2K1QYX6"/>
<keyword evidence="5" id="KW-0732">Signal</keyword>
<comment type="caution">
    <text evidence="13">The sequence shown here is derived from an EMBL/GenBank/DDBJ whole genome shotgun (WGS) entry which is preliminary data.</text>
</comment>
<evidence type="ECO:0000313" key="13">
    <source>
        <dbReference type="EMBL" id="PNS20190.1"/>
    </source>
</evidence>
<name>A0A2K1QYX6_9PEZI</name>
<comment type="similarity">
    <text evidence="2">Belongs to the glycosyl hydrolase 17 family.</text>
</comment>
<evidence type="ECO:0000256" key="5">
    <source>
        <dbReference type="ARBA" id="ARBA00022729"/>
    </source>
</evidence>
<evidence type="ECO:0000256" key="12">
    <source>
        <dbReference type="ARBA" id="ARBA00042762"/>
    </source>
</evidence>
<protein>
    <recommendedName>
        <fullName evidence="9">Probable beta-glucosidase btgE</fullName>
    </recommendedName>
    <alternativeName>
        <fullName evidence="10">Beta-D-glucoside glucohydrolase btgE</fullName>
    </alternativeName>
    <alternativeName>
        <fullName evidence="12">Cellobiase btgE</fullName>
    </alternativeName>
    <alternativeName>
        <fullName evidence="11">Gentiobiase btgE</fullName>
    </alternativeName>
</protein>
<reference evidence="13 14" key="1">
    <citation type="submission" date="2017-06" db="EMBL/GenBank/DDBJ databases">
        <title>Draft genome sequence of a variant of Elsinoe murrayae.</title>
        <authorList>
            <person name="Cheng Q."/>
        </authorList>
    </citation>
    <scope>NUCLEOTIDE SEQUENCE [LARGE SCALE GENOMIC DNA]</scope>
    <source>
        <strain evidence="13 14">CQ-2017a</strain>
    </source>
</reference>
<dbReference type="EMBL" id="NKHZ01000025">
    <property type="protein sequence ID" value="PNS20190.1"/>
    <property type="molecule type" value="Genomic_DNA"/>
</dbReference>
<keyword evidence="3" id="KW-0134">Cell wall</keyword>
<dbReference type="InParanoid" id="A0A2K1QYX6"/>
<evidence type="ECO:0000256" key="10">
    <source>
        <dbReference type="ARBA" id="ARBA00041495"/>
    </source>
</evidence>
<proteinExistence type="inferred from homology"/>
<evidence type="ECO:0000256" key="8">
    <source>
        <dbReference type="ARBA" id="ARBA00024983"/>
    </source>
</evidence>
<dbReference type="GO" id="GO:0005576">
    <property type="term" value="C:extracellular region"/>
    <property type="evidence" value="ECO:0007669"/>
    <property type="project" value="TreeGrafter"/>
</dbReference>